<dbReference type="OrthoDB" id="5377392at2759"/>
<keyword evidence="13" id="KW-1185">Reference proteome</keyword>
<keyword evidence="5" id="KW-0479">Metal-binding</keyword>
<dbReference type="GO" id="GO:0003677">
    <property type="term" value="F:DNA binding"/>
    <property type="evidence" value="ECO:0007669"/>
    <property type="project" value="UniProtKB-KW"/>
</dbReference>
<gene>
    <name evidence="12" type="ORF">LANO_0H18866G</name>
</gene>
<evidence type="ECO:0000256" key="6">
    <source>
        <dbReference type="ARBA" id="ARBA00022842"/>
    </source>
</evidence>
<sequence>MGGKMKIEPGLKPSLGDYLERSPTRATLEEALSPKTREIVLTKIQEPQNLKSEICTILSLMKNAIEQQSEPLVIFVGSRGKLVKPAMCFPYYGFEKMKGPPAFKTSVLLSLLKCVAMKMENEEICTIRDVFYLNVELYKNQQVVAEWLRAIADAFELPHFDALRIVAAQKGLCCTPVNLNFDVDKVILKNQKSLVPYLTAATEFSGDWSLVERVIVLEKDAIFSKLAENTQVSKRCMLVTGKGYPDWLTRYFLYKMMLNCPPSVIFEIYTDSDPYGIDIAVKYMHNELKATYQCPRLVYKGVLIQELIDNRSSTRGLQLLDLSFRDRTYAMNLLKRIAATTLRKQTKHALVQEVQRQLFYQKKAEMNTVNGANFAEYFLAKLNA</sequence>
<dbReference type="GO" id="GO:0046872">
    <property type="term" value="F:metal ion binding"/>
    <property type="evidence" value="ECO:0007669"/>
    <property type="project" value="UniProtKB-KW"/>
</dbReference>
<dbReference type="GO" id="GO:0000228">
    <property type="term" value="C:nuclear chromosome"/>
    <property type="evidence" value="ECO:0007669"/>
    <property type="project" value="TreeGrafter"/>
</dbReference>
<protein>
    <recommendedName>
        <fullName evidence="4">DNA topoisomerase (ATP-hydrolyzing)</fullName>
        <ecNumber evidence="4">5.6.2.2</ecNumber>
    </recommendedName>
</protein>
<evidence type="ECO:0000256" key="7">
    <source>
        <dbReference type="ARBA" id="ARBA00023029"/>
    </source>
</evidence>
<dbReference type="GO" id="GO:0000706">
    <property type="term" value="P:meiotic DNA double-strand break processing"/>
    <property type="evidence" value="ECO:0007669"/>
    <property type="project" value="TreeGrafter"/>
</dbReference>
<keyword evidence="8" id="KW-0238">DNA-binding</keyword>
<dbReference type="InterPro" id="IPR013049">
    <property type="entry name" value="Spo11/TopoVI_A_N"/>
</dbReference>
<dbReference type="EMBL" id="LT598447">
    <property type="protein sequence ID" value="SCV05955.1"/>
    <property type="molecule type" value="Genomic_DNA"/>
</dbReference>
<dbReference type="GO" id="GO:0003918">
    <property type="term" value="F:DNA topoisomerase type II (double strand cut, ATP-hydrolyzing) activity"/>
    <property type="evidence" value="ECO:0007669"/>
    <property type="project" value="UniProtKB-EC"/>
</dbReference>
<evidence type="ECO:0000256" key="2">
    <source>
        <dbReference type="ARBA" id="ARBA00001946"/>
    </source>
</evidence>
<dbReference type="EC" id="5.6.2.2" evidence="4"/>
<dbReference type="AlphaFoldDB" id="A0A1G4KN33"/>
<keyword evidence="6" id="KW-0460">Magnesium</keyword>
<evidence type="ECO:0000256" key="9">
    <source>
        <dbReference type="ARBA" id="ARBA00023235"/>
    </source>
</evidence>
<evidence type="ECO:0000259" key="11">
    <source>
        <dbReference type="Pfam" id="PF21180"/>
    </source>
</evidence>
<name>A0A1G4KN33_9SACH</name>
<evidence type="ECO:0000313" key="12">
    <source>
        <dbReference type="EMBL" id="SCV05955.1"/>
    </source>
</evidence>
<reference evidence="13" key="1">
    <citation type="submission" date="2016-03" db="EMBL/GenBank/DDBJ databases">
        <authorList>
            <person name="Devillers Hugo."/>
        </authorList>
    </citation>
    <scope>NUCLEOTIDE SEQUENCE [LARGE SCALE GENOMIC DNA]</scope>
</reference>
<evidence type="ECO:0000313" key="13">
    <source>
        <dbReference type="Proteomes" id="UP000189911"/>
    </source>
</evidence>
<dbReference type="PRINTS" id="PR01550">
    <property type="entry name" value="TOP6AFAMILY"/>
</dbReference>
<dbReference type="InterPro" id="IPR034136">
    <property type="entry name" value="TOPRIM_Topo6A/Spo11"/>
</dbReference>
<accession>A0A1G4KN33</accession>
<evidence type="ECO:0000256" key="5">
    <source>
        <dbReference type="ARBA" id="ARBA00022723"/>
    </source>
</evidence>
<comment type="similarity">
    <text evidence="3">Belongs to the TOP6A family.</text>
</comment>
<keyword evidence="9" id="KW-0413">Isomerase</keyword>
<comment type="cofactor">
    <cofactor evidence="2">
        <name>Mg(2+)</name>
        <dbReference type="ChEBI" id="CHEBI:18420"/>
    </cofactor>
</comment>
<dbReference type="Pfam" id="PF21180">
    <property type="entry name" value="TOP6A-Spo11_Toprim"/>
    <property type="match status" value="1"/>
</dbReference>
<feature type="domain" description="Spo11/DNA topoisomerase VI subunit A N-terminal" evidence="10">
    <location>
        <begin position="104"/>
        <end position="158"/>
    </location>
</feature>
<dbReference type="Proteomes" id="UP000189911">
    <property type="component" value="Chromosome H"/>
</dbReference>
<evidence type="ECO:0000259" key="10">
    <source>
        <dbReference type="Pfam" id="PF04406"/>
    </source>
</evidence>
<dbReference type="Pfam" id="PF04406">
    <property type="entry name" value="TP6A_N"/>
    <property type="match status" value="1"/>
</dbReference>
<evidence type="ECO:0000256" key="1">
    <source>
        <dbReference type="ARBA" id="ARBA00000185"/>
    </source>
</evidence>
<evidence type="ECO:0000256" key="4">
    <source>
        <dbReference type="ARBA" id="ARBA00012895"/>
    </source>
</evidence>
<dbReference type="PANTHER" id="PTHR10848:SF0">
    <property type="entry name" value="MEIOTIC RECOMBINATION PROTEIN SPO11"/>
    <property type="match status" value="1"/>
</dbReference>
<dbReference type="Gene3D" id="3.40.1360.10">
    <property type="match status" value="1"/>
</dbReference>
<keyword evidence="7" id="KW-0799">Topoisomerase</keyword>
<dbReference type="InterPro" id="IPR002815">
    <property type="entry name" value="Spo11/TopoVI_A"/>
</dbReference>
<dbReference type="GO" id="GO:0007131">
    <property type="term" value="P:reciprocal meiotic recombination"/>
    <property type="evidence" value="ECO:0007669"/>
    <property type="project" value="TreeGrafter"/>
</dbReference>
<dbReference type="SUPFAM" id="SSF56726">
    <property type="entry name" value="DNA topoisomerase IV, alpha subunit"/>
    <property type="match status" value="1"/>
</dbReference>
<dbReference type="CDD" id="cd00223">
    <property type="entry name" value="TOPRIM_TopoIIB_SPO"/>
    <property type="match status" value="1"/>
</dbReference>
<evidence type="ECO:0000256" key="8">
    <source>
        <dbReference type="ARBA" id="ARBA00023125"/>
    </source>
</evidence>
<proteinExistence type="inferred from homology"/>
<organism evidence="12 13">
    <name type="scientific">Lachancea nothofagi CBS 11611</name>
    <dbReference type="NCBI Taxonomy" id="1266666"/>
    <lineage>
        <taxon>Eukaryota</taxon>
        <taxon>Fungi</taxon>
        <taxon>Dikarya</taxon>
        <taxon>Ascomycota</taxon>
        <taxon>Saccharomycotina</taxon>
        <taxon>Saccharomycetes</taxon>
        <taxon>Saccharomycetales</taxon>
        <taxon>Saccharomycetaceae</taxon>
        <taxon>Lachancea</taxon>
    </lineage>
</organism>
<dbReference type="PANTHER" id="PTHR10848">
    <property type="entry name" value="MEIOTIC RECOMBINATION PROTEIN SPO11"/>
    <property type="match status" value="1"/>
</dbReference>
<feature type="domain" description="Topoisomerase 6 subunit A/Spo11 TOPRIM" evidence="11">
    <location>
        <begin position="214"/>
        <end position="373"/>
    </location>
</feature>
<evidence type="ECO:0000256" key="3">
    <source>
        <dbReference type="ARBA" id="ARBA00006559"/>
    </source>
</evidence>
<comment type="catalytic activity">
    <reaction evidence="1">
        <text>ATP-dependent breakage, passage and rejoining of double-stranded DNA.</text>
        <dbReference type="EC" id="5.6.2.2"/>
    </reaction>
</comment>
<dbReference type="InterPro" id="IPR036078">
    <property type="entry name" value="Spo11/TopoVI_A_sf"/>
</dbReference>
<dbReference type="GO" id="GO:0042138">
    <property type="term" value="P:meiotic DNA double-strand break formation"/>
    <property type="evidence" value="ECO:0007669"/>
    <property type="project" value="TreeGrafter"/>
</dbReference>
<dbReference type="GO" id="GO:0005524">
    <property type="term" value="F:ATP binding"/>
    <property type="evidence" value="ECO:0007669"/>
    <property type="project" value="InterPro"/>
</dbReference>